<evidence type="ECO:0000313" key="2">
    <source>
        <dbReference type="Proteomes" id="UP001150581"/>
    </source>
</evidence>
<gene>
    <name evidence="1" type="ORF">LPJ66_008059</name>
</gene>
<proteinExistence type="predicted"/>
<dbReference type="Proteomes" id="UP001150581">
    <property type="component" value="Unassembled WGS sequence"/>
</dbReference>
<sequence length="376" mass="43983">MLGSRRAIAIFKFLGVIVSFVLLVHIGVLLITGRNNTSGQSIFDAWTNMLSQQKKYGGNSEGAPQYSPEGIKPVRGALVALVRNQELYGMRKTVRELEDRWNHKYNYPYIFLNNKPFTEKFKQGIRDLTKAKVEFGVLDKKTWGYPEWVDQIKAKEERDSAQYIKGHSESYRFMCRFQSGFVHKHPLLADLEFYWRIEPDVNYYCDIDYDPFLFMKTNGLKYGWNIAPTEYEPTVRTLWNTTQEFMKKNPQMIPDKNMIDWVRNSDGSYTRCHFWSNFEIVDLSFYRSAEYQAYFDHLDKSGGFFYERWGDAPVHSLAVAMFLKKSQVHYFDDIGYRHPAMAHCPDGSKERGKCICDPDDGWAHGFSCAKRFRSIS</sequence>
<dbReference type="EMBL" id="JANBPG010001554">
    <property type="protein sequence ID" value="KAJ1889386.1"/>
    <property type="molecule type" value="Genomic_DNA"/>
</dbReference>
<comment type="caution">
    <text evidence="1">The sequence shown here is derived from an EMBL/GenBank/DDBJ whole genome shotgun (WGS) entry which is preliminary data.</text>
</comment>
<evidence type="ECO:0000313" key="1">
    <source>
        <dbReference type="EMBL" id="KAJ1889386.1"/>
    </source>
</evidence>
<reference evidence="1" key="1">
    <citation type="submission" date="2022-07" db="EMBL/GenBank/DDBJ databases">
        <title>Phylogenomic reconstructions and comparative analyses of Kickxellomycotina fungi.</title>
        <authorList>
            <person name="Reynolds N.K."/>
            <person name="Stajich J.E."/>
            <person name="Barry K."/>
            <person name="Grigoriev I.V."/>
            <person name="Crous P."/>
            <person name="Smith M.E."/>
        </authorList>
    </citation>
    <scope>NUCLEOTIDE SEQUENCE</scope>
    <source>
        <strain evidence="1">Benny 63K</strain>
    </source>
</reference>
<organism evidence="1 2">
    <name type="scientific">Kickxella alabastrina</name>
    <dbReference type="NCBI Taxonomy" id="61397"/>
    <lineage>
        <taxon>Eukaryota</taxon>
        <taxon>Fungi</taxon>
        <taxon>Fungi incertae sedis</taxon>
        <taxon>Zoopagomycota</taxon>
        <taxon>Kickxellomycotina</taxon>
        <taxon>Kickxellomycetes</taxon>
        <taxon>Kickxellales</taxon>
        <taxon>Kickxellaceae</taxon>
        <taxon>Kickxella</taxon>
    </lineage>
</organism>
<name>A0ACC1I8K9_9FUNG</name>
<protein>
    <submittedName>
        <fullName evidence="1">Uncharacterized protein</fullName>
    </submittedName>
</protein>
<keyword evidence="2" id="KW-1185">Reference proteome</keyword>
<accession>A0ACC1I8K9</accession>